<proteinExistence type="predicted"/>
<gene>
    <name evidence="3" type="primary">liaF</name>
    <name evidence="3" type="ORF">ACFSCX_25610</name>
</gene>
<reference evidence="4" key="1">
    <citation type="journal article" date="2019" name="Int. J. Syst. Evol. Microbiol.">
        <title>The Global Catalogue of Microorganisms (GCM) 10K type strain sequencing project: providing services to taxonomists for standard genome sequencing and annotation.</title>
        <authorList>
            <consortium name="The Broad Institute Genomics Platform"/>
            <consortium name="The Broad Institute Genome Sequencing Center for Infectious Disease"/>
            <person name="Wu L."/>
            <person name="Ma J."/>
        </authorList>
    </citation>
    <scope>NUCLEOTIDE SEQUENCE [LARGE SCALE GENOMIC DNA]</scope>
    <source>
        <strain evidence="4">CCUG 49339</strain>
    </source>
</reference>
<name>A0ABW4LXF2_9BACI</name>
<dbReference type="InterPro" id="IPR047793">
    <property type="entry name" value="LiaF_C"/>
</dbReference>
<feature type="transmembrane region" description="Helical" evidence="1">
    <location>
        <begin position="12"/>
        <end position="45"/>
    </location>
</feature>
<evidence type="ECO:0000313" key="4">
    <source>
        <dbReference type="Proteomes" id="UP001597214"/>
    </source>
</evidence>
<keyword evidence="1" id="KW-0472">Membrane</keyword>
<keyword evidence="1" id="KW-1133">Transmembrane helix</keyword>
<dbReference type="NCBIfam" id="NF040535">
    <property type="entry name" value="LiaF_C_term"/>
    <property type="match status" value="1"/>
</dbReference>
<accession>A0ABW4LXF2</accession>
<feature type="domain" description="Cell wall-active antibiotics response LiaF-like C-terminal" evidence="2">
    <location>
        <begin position="129"/>
        <end position="241"/>
    </location>
</feature>
<evidence type="ECO:0000259" key="2">
    <source>
        <dbReference type="Pfam" id="PF09922"/>
    </source>
</evidence>
<organism evidence="3 4">
    <name type="scientific">Bacillus salitolerans</name>
    <dbReference type="NCBI Taxonomy" id="1437434"/>
    <lineage>
        <taxon>Bacteria</taxon>
        <taxon>Bacillati</taxon>
        <taxon>Bacillota</taxon>
        <taxon>Bacilli</taxon>
        <taxon>Bacillales</taxon>
        <taxon>Bacillaceae</taxon>
        <taxon>Bacillus</taxon>
    </lineage>
</organism>
<keyword evidence="1" id="KW-0812">Transmembrane</keyword>
<evidence type="ECO:0000256" key="1">
    <source>
        <dbReference type="SAM" id="Phobius"/>
    </source>
</evidence>
<dbReference type="PIRSF" id="PIRSF031509">
    <property type="entry name" value="Cell_wall_LiaF/YvqF"/>
    <property type="match status" value="1"/>
</dbReference>
<dbReference type="EMBL" id="JBHUEM010000060">
    <property type="protein sequence ID" value="MFD1739847.1"/>
    <property type="molecule type" value="Genomic_DNA"/>
</dbReference>
<dbReference type="InterPro" id="IPR016975">
    <property type="entry name" value="Cell_wall_LiaF"/>
</dbReference>
<keyword evidence="4" id="KW-1185">Reference proteome</keyword>
<dbReference type="RefSeq" id="WP_377931111.1">
    <property type="nucleotide sequence ID" value="NZ_JBHUEM010000060.1"/>
</dbReference>
<feature type="transmembrane region" description="Helical" evidence="1">
    <location>
        <begin position="57"/>
        <end position="89"/>
    </location>
</feature>
<dbReference type="InterPro" id="IPR024425">
    <property type="entry name" value="LiaF-like_C"/>
</dbReference>
<dbReference type="Proteomes" id="UP001597214">
    <property type="component" value="Unassembled WGS sequence"/>
</dbReference>
<protein>
    <submittedName>
        <fullName evidence="3">Cell wall-active antibiotics response protein LiaF</fullName>
    </submittedName>
</protein>
<comment type="caution">
    <text evidence="3">The sequence shown here is derived from an EMBL/GenBank/DDBJ whole genome shotgun (WGS) entry which is preliminary data.</text>
</comment>
<sequence>MLNKKKTDYVSTITLIAIGLLLIEVTFFNGGVMFSGFLSGLCIYYGRKKLPSTFGKILFWFGLISLFITIVTMMTFKFLLLAIIIYFVIQYLQSKQKPVKLIPIIEEANPTITGEPIIKRNPIFDNILFGQKQTPEHVYEWNDVNIHTGVGDTTIDLSNTVLPKGESVISIRNFIGNVRILVPYEMEVSVRHAVLTGSTTIFDHYEDRVFNQSLHYQTENYLEAEQKIKIITSMLIGDIEVKRV</sequence>
<dbReference type="Pfam" id="PF09922">
    <property type="entry name" value="LiaF-like_C"/>
    <property type="match status" value="1"/>
</dbReference>
<evidence type="ECO:0000313" key="3">
    <source>
        <dbReference type="EMBL" id="MFD1739847.1"/>
    </source>
</evidence>